<dbReference type="STRING" id="326424.FRAAL2906"/>
<evidence type="ECO:0000313" key="2">
    <source>
        <dbReference type="EMBL" id="CAJ61550.1"/>
    </source>
</evidence>
<reference evidence="2 3" key="1">
    <citation type="journal article" date="2007" name="Genome Res.">
        <title>Genome characteristics of facultatively symbiotic Frankia sp. strains reflect host range and host plant biogeography.</title>
        <authorList>
            <person name="Normand P."/>
            <person name="Lapierre P."/>
            <person name="Tisa L.S."/>
            <person name="Gogarten J.P."/>
            <person name="Alloisio N."/>
            <person name="Bagnarol E."/>
            <person name="Bassi C.A."/>
            <person name="Berry A.M."/>
            <person name="Bickhart D.M."/>
            <person name="Choisne N."/>
            <person name="Couloux A."/>
            <person name="Cournoyer B."/>
            <person name="Cruveiller S."/>
            <person name="Daubin V."/>
            <person name="Demange N."/>
            <person name="Francino M.P."/>
            <person name="Goltsman E."/>
            <person name="Huang Y."/>
            <person name="Kopp O.R."/>
            <person name="Labarre L."/>
            <person name="Lapidus A."/>
            <person name="Lavire C."/>
            <person name="Marechal J."/>
            <person name="Martinez M."/>
            <person name="Mastronunzio J.E."/>
            <person name="Mullin B.C."/>
            <person name="Niemann J."/>
            <person name="Pujic P."/>
            <person name="Rawnsley T."/>
            <person name="Rouy Z."/>
            <person name="Schenowitz C."/>
            <person name="Sellstedt A."/>
            <person name="Tavares F."/>
            <person name="Tomkins J.P."/>
            <person name="Vallenet D."/>
            <person name="Valverde C."/>
            <person name="Wall L.G."/>
            <person name="Wang Y."/>
            <person name="Medigue C."/>
            <person name="Benson D.R."/>
        </authorList>
    </citation>
    <scope>NUCLEOTIDE SEQUENCE [LARGE SCALE GENOMIC DNA]</scope>
    <source>
        <strain evidence="3">DSM 45986 / CECT 9034 / ACN14a</strain>
    </source>
</reference>
<keyword evidence="3" id="KW-1185">Reference proteome</keyword>
<gene>
    <name evidence="2" type="ordered locus">FRAAL2906</name>
</gene>
<name>Q0RLQ4_FRAAA</name>
<proteinExistence type="predicted"/>
<evidence type="ECO:0000256" key="1">
    <source>
        <dbReference type="SAM" id="MobiDB-lite"/>
    </source>
</evidence>
<organism evidence="2 3">
    <name type="scientific">Frankia alni (strain DSM 45986 / CECT 9034 / ACN14a)</name>
    <dbReference type="NCBI Taxonomy" id="326424"/>
    <lineage>
        <taxon>Bacteria</taxon>
        <taxon>Bacillati</taxon>
        <taxon>Actinomycetota</taxon>
        <taxon>Actinomycetes</taxon>
        <taxon>Frankiales</taxon>
        <taxon>Frankiaceae</taxon>
        <taxon>Frankia</taxon>
    </lineage>
</organism>
<sequence>MVTGLGAAFSLPVIPVLGCGAGRPDGAGLSPDEGKCGASRVRPVDRVHGYWSSPFPEEGVPTCRPRYVPTSSPPQPPS</sequence>
<dbReference type="Proteomes" id="UP000000657">
    <property type="component" value="Chromosome"/>
</dbReference>
<accession>Q0RLQ4</accession>
<dbReference type="HOGENOM" id="CLU_2616846_0_0_11"/>
<feature type="region of interest" description="Disordered" evidence="1">
    <location>
        <begin position="55"/>
        <end position="78"/>
    </location>
</feature>
<dbReference type="AlphaFoldDB" id="Q0RLQ4"/>
<evidence type="ECO:0000313" key="3">
    <source>
        <dbReference type="Proteomes" id="UP000000657"/>
    </source>
</evidence>
<protein>
    <submittedName>
        <fullName evidence="2">Uncharacterized protein</fullName>
    </submittedName>
</protein>
<dbReference type="KEGG" id="fal:FRAAL2906"/>
<dbReference type="EMBL" id="CT573213">
    <property type="protein sequence ID" value="CAJ61550.1"/>
    <property type="molecule type" value="Genomic_DNA"/>
</dbReference>